<dbReference type="GO" id="GO:0042274">
    <property type="term" value="P:ribosomal small subunit biogenesis"/>
    <property type="evidence" value="ECO:0007669"/>
    <property type="project" value="UniProtKB-UniRule"/>
</dbReference>
<dbReference type="NCBIfam" id="TIGR00436">
    <property type="entry name" value="era"/>
    <property type="match status" value="1"/>
</dbReference>
<reference evidence="27 28" key="1">
    <citation type="submission" date="2018-11" db="EMBL/GenBank/DDBJ databases">
        <title>Gordonia insulae sp. nov., isolated from an island soil.</title>
        <authorList>
            <person name="Kim Y.S."/>
            <person name="Kim S.B."/>
        </authorList>
    </citation>
    <scope>NUCLEOTIDE SEQUENCE [LARGE SCALE GENOMIC DNA]</scope>
    <source>
        <strain evidence="27 28">MMS17-SY073</strain>
    </source>
</reference>
<dbReference type="GO" id="GO:0005737">
    <property type="term" value="C:cytoplasm"/>
    <property type="evidence" value="ECO:0007669"/>
    <property type="project" value="UniProtKB-SubCell"/>
</dbReference>
<dbReference type="InterPro" id="IPR044751">
    <property type="entry name" value="Ion_transp-like_CBS"/>
</dbReference>
<dbReference type="InterPro" id="IPR009019">
    <property type="entry name" value="KH_sf_prok-type"/>
</dbReference>
<evidence type="ECO:0000256" key="14">
    <source>
        <dbReference type="ARBA" id="ARBA00023134"/>
    </source>
</evidence>
<keyword evidence="28" id="KW-1185">Reference proteome</keyword>
<dbReference type="Gene3D" id="3.30.300.20">
    <property type="match status" value="1"/>
</dbReference>
<feature type="region of interest" description="G1" evidence="18">
    <location>
        <begin position="624"/>
        <end position="631"/>
    </location>
</feature>
<evidence type="ECO:0000256" key="20">
    <source>
        <dbReference type="RuleBase" id="RU003761"/>
    </source>
</evidence>
<dbReference type="AlphaFoldDB" id="A0A3G8JEC6"/>
<feature type="compositionally biased region" description="Basic residues" evidence="21">
    <location>
        <begin position="565"/>
        <end position="579"/>
    </location>
</feature>
<evidence type="ECO:0000256" key="12">
    <source>
        <dbReference type="ARBA" id="ARBA00022989"/>
    </source>
</evidence>
<dbReference type="InterPro" id="IPR002550">
    <property type="entry name" value="CNNM"/>
</dbReference>
<sequence>MPDDVLFVVAALLLIGIGGLFAAIDAALTTVSMARVEDMMKERRAGAVRLATVLQGRGTYVGLAVLMRVTCETASVALIALVLTDSIGVGWGLFATIIGMAVVSYIAVGVGPRTLGRQHAYTIALSSAIVLQAIGILLKPLTRLLILLGNAVTPGKGFRNGPFATEVELREVVDLAEASGVVAEGERRMIQSVFDLGDTNAKEVMVPRPEMIWIEEDKTAAQAMNLAVRSGHSRIPVIGENPDDIVGVVYLKDLVAAGGPAMSALVRDAMREAEFIPDSKPLDKVLADMQRTRNHMAMLVDEYGGIAGLVTIEDVLEEIVGEITDEYDTDEVAPVEDLEDGSYRVSARLPVEDLGELFGLDIDDDEVETVGGLLGLELGRVPLPGARVESNGLLLVAEGGPNRRGRQRITTVLVRRVDEPESTVEADGDRRDGHADVESADTPPSPGDDGDTDTPSAPSPKPDAVGNTPCPAGAVPIGGTATESATPPGARTDRDPTRERARTVRRRPEAGRVGARCPGPRRDQQRRRRARRRRADLRRRARHDQHPDTVRASGGRRECAVERRARIRGRGPGQRHRRRPGDGHAVRDQPGRLCGGDRPVGHPHRSSGLRLMAEFRSGFVCFVGRPNTGKSTLTNALVGEKIAITSNRPQTTRHTIRGIVNRDDAQLILVDTPGLHRPRTLLGQRLNDLVRDTYSEVDVIGVCVPADEAVGPGDRWIVSQVRQMAPRTTVLGVVTKIDRVTPDRVAAQLMALSQLLGPTSEVVPVSAKSGKQLDVLTDVLVGLMDPGPAFYPDGELTDEPEETLMAEFIREAALEGVRDELPHSLAVVIEEVIPRDDGDGDGPSMVDVHAILYVERDSQKGIIIGHKGSRLKEVGTVARAQIEKLLGTKIYLDLHVKVAKDWQRDPKQLRRMGF</sequence>
<dbReference type="GO" id="GO:0070181">
    <property type="term" value="F:small ribosomal subunit rRNA binding"/>
    <property type="evidence" value="ECO:0007669"/>
    <property type="project" value="UniProtKB-UniRule"/>
</dbReference>
<dbReference type="CDD" id="cd04163">
    <property type="entry name" value="Era"/>
    <property type="match status" value="1"/>
</dbReference>
<keyword evidence="11 16" id="KW-0694">RNA-binding</keyword>
<dbReference type="SUPFAM" id="SSF52540">
    <property type="entry name" value="P-loop containing nucleoside triphosphate hydrolases"/>
    <property type="match status" value="1"/>
</dbReference>
<dbReference type="InterPro" id="IPR005662">
    <property type="entry name" value="GTPase_Era-like"/>
</dbReference>
<feature type="domain" description="CBS" evidence="24">
    <location>
        <begin position="205"/>
        <end position="265"/>
    </location>
</feature>
<evidence type="ECO:0000256" key="3">
    <source>
        <dbReference type="ARBA" id="ARBA00007921"/>
    </source>
</evidence>
<evidence type="ECO:0000256" key="7">
    <source>
        <dbReference type="ARBA" id="ARBA00022525"/>
    </source>
</evidence>
<keyword evidence="13 17" id="KW-0129">CBS domain</keyword>
<keyword evidence="14 16" id="KW-0342">GTP-binding</keyword>
<dbReference type="NCBIfam" id="TIGR00231">
    <property type="entry name" value="small_GTP"/>
    <property type="match status" value="1"/>
</dbReference>
<dbReference type="GO" id="GO:0003924">
    <property type="term" value="F:GTPase activity"/>
    <property type="evidence" value="ECO:0007669"/>
    <property type="project" value="UniProtKB-UniRule"/>
</dbReference>
<dbReference type="Gene3D" id="3.10.580.10">
    <property type="entry name" value="CBS-domain"/>
    <property type="match status" value="1"/>
</dbReference>
<dbReference type="InterPro" id="IPR006073">
    <property type="entry name" value="GTP-bd"/>
</dbReference>
<evidence type="ECO:0000256" key="15">
    <source>
        <dbReference type="ARBA" id="ARBA00023136"/>
    </source>
</evidence>
<dbReference type="InterPro" id="IPR030388">
    <property type="entry name" value="G_ERA_dom"/>
</dbReference>
<dbReference type="FunFam" id="3.10.580.10:FF:000002">
    <property type="entry name" value="Magnesium/cobalt efflux protein CorC"/>
    <property type="match status" value="1"/>
</dbReference>
<dbReference type="FunFam" id="3.30.300.20:FF:000003">
    <property type="entry name" value="GTPase Era"/>
    <property type="match status" value="1"/>
</dbReference>
<feature type="region of interest" description="Disordered" evidence="21">
    <location>
        <begin position="407"/>
        <end position="604"/>
    </location>
</feature>
<evidence type="ECO:0000259" key="25">
    <source>
        <dbReference type="PROSITE" id="PS51713"/>
    </source>
</evidence>
<keyword evidence="7" id="KW-0964">Secreted</keyword>
<comment type="subcellular location">
    <subcellularLocation>
        <location evidence="1">Cell membrane</location>
        <topology evidence="1">Multi-pass membrane protein</topology>
    </subcellularLocation>
    <subcellularLocation>
        <location evidence="16">Cytoplasm</location>
    </subcellularLocation>
    <subcellularLocation>
        <location evidence="16">Cell membrane</location>
        <topology evidence="16">Peripheral membrane protein</topology>
    </subcellularLocation>
</comment>
<dbReference type="InterPro" id="IPR046342">
    <property type="entry name" value="CBS_dom_sf"/>
</dbReference>
<evidence type="ECO:0000256" key="11">
    <source>
        <dbReference type="ARBA" id="ARBA00022884"/>
    </source>
</evidence>
<dbReference type="PANTHER" id="PTHR22777:SF32">
    <property type="entry name" value="UPF0053 INNER MEMBRANE PROTEIN YFJD"/>
    <property type="match status" value="1"/>
</dbReference>
<proteinExistence type="inferred from homology"/>
<dbReference type="GO" id="GO:0005525">
    <property type="term" value="F:GTP binding"/>
    <property type="evidence" value="ECO:0007669"/>
    <property type="project" value="UniProtKB-UniRule"/>
</dbReference>
<feature type="transmembrane region" description="Helical" evidence="22">
    <location>
        <begin position="89"/>
        <end position="108"/>
    </location>
</feature>
<feature type="compositionally biased region" description="Basic and acidic residues" evidence="21">
    <location>
        <begin position="544"/>
        <end position="564"/>
    </location>
</feature>
<feature type="domain" description="CBS" evidence="24">
    <location>
        <begin position="269"/>
        <end position="326"/>
    </location>
</feature>
<dbReference type="SUPFAM" id="SSF56176">
    <property type="entry name" value="FAD-binding/transporter-associated domain-like"/>
    <property type="match status" value="1"/>
</dbReference>
<evidence type="ECO:0000313" key="27">
    <source>
        <dbReference type="EMBL" id="AZG43551.1"/>
    </source>
</evidence>
<evidence type="ECO:0000256" key="5">
    <source>
        <dbReference type="ARBA" id="ARBA00022475"/>
    </source>
</evidence>
<dbReference type="InterPro" id="IPR027417">
    <property type="entry name" value="P-loop_NTPase"/>
</dbReference>
<dbReference type="Pfam" id="PF01926">
    <property type="entry name" value="MMR_HSR1"/>
    <property type="match status" value="1"/>
</dbReference>
<keyword evidence="5 16" id="KW-1003">Cell membrane</keyword>
<dbReference type="PROSITE" id="PS51371">
    <property type="entry name" value="CBS"/>
    <property type="match status" value="2"/>
</dbReference>
<evidence type="ECO:0000256" key="16">
    <source>
        <dbReference type="HAMAP-Rule" id="MF_00367"/>
    </source>
</evidence>
<dbReference type="Pfam" id="PF07650">
    <property type="entry name" value="KH_2"/>
    <property type="match status" value="1"/>
</dbReference>
<gene>
    <name evidence="16 27" type="primary">era</name>
    <name evidence="27" type="ORF">D7316_00117</name>
</gene>
<keyword evidence="16" id="KW-0690">Ribosome biogenesis</keyword>
<evidence type="ECO:0000256" key="19">
    <source>
        <dbReference type="PROSITE-ProRule" id="PRU01193"/>
    </source>
</evidence>
<feature type="binding site" evidence="16">
    <location>
        <begin position="735"/>
        <end position="738"/>
    </location>
    <ligand>
        <name>GTP</name>
        <dbReference type="ChEBI" id="CHEBI:37565"/>
    </ligand>
</feature>
<evidence type="ECO:0000256" key="10">
    <source>
        <dbReference type="ARBA" id="ARBA00022741"/>
    </source>
</evidence>
<dbReference type="PROSITE" id="PS51713">
    <property type="entry name" value="G_ERA"/>
    <property type="match status" value="1"/>
</dbReference>
<keyword evidence="16" id="KW-0963">Cytoplasm</keyword>
<feature type="domain" description="Era-type G" evidence="25">
    <location>
        <begin position="616"/>
        <end position="786"/>
    </location>
</feature>
<dbReference type="SMART" id="SM01091">
    <property type="entry name" value="CorC_HlyC"/>
    <property type="match status" value="1"/>
</dbReference>
<dbReference type="CDD" id="cd22534">
    <property type="entry name" value="KH-II_Era"/>
    <property type="match status" value="1"/>
</dbReference>
<evidence type="ECO:0000256" key="13">
    <source>
        <dbReference type="ARBA" id="ARBA00023122"/>
    </source>
</evidence>
<dbReference type="Proteomes" id="UP000271469">
    <property type="component" value="Chromosome"/>
</dbReference>
<dbReference type="InterPro" id="IPR016169">
    <property type="entry name" value="FAD-bd_PCMH_sub2"/>
</dbReference>
<protein>
    <recommendedName>
        <fullName evidence="4 16">GTPase Era</fullName>
    </recommendedName>
</protein>
<feature type="transmembrane region" description="Helical" evidence="22">
    <location>
        <begin position="120"/>
        <end position="138"/>
    </location>
</feature>
<feature type="domain" description="KH type-2" evidence="23">
    <location>
        <begin position="817"/>
        <end position="900"/>
    </location>
</feature>
<dbReference type="SUPFAM" id="SSF54814">
    <property type="entry name" value="Prokaryotic type KH domain (KH-domain type II)"/>
    <property type="match status" value="1"/>
</dbReference>
<evidence type="ECO:0000256" key="21">
    <source>
        <dbReference type="SAM" id="MobiDB-lite"/>
    </source>
</evidence>
<evidence type="ECO:0000256" key="18">
    <source>
        <dbReference type="PROSITE-ProRule" id="PRU01050"/>
    </source>
</evidence>
<feature type="compositionally biased region" description="Basic and acidic residues" evidence="21">
    <location>
        <begin position="427"/>
        <end position="437"/>
    </location>
</feature>
<keyword evidence="9" id="KW-0677">Repeat</keyword>
<keyword evidence="10 16" id="KW-0547">Nucleotide-binding</keyword>
<evidence type="ECO:0000256" key="6">
    <source>
        <dbReference type="ARBA" id="ARBA00022512"/>
    </source>
</evidence>
<feature type="binding site" evidence="16">
    <location>
        <begin position="624"/>
        <end position="631"/>
    </location>
    <ligand>
        <name>GTP</name>
        <dbReference type="ChEBI" id="CHEBI:37565"/>
    </ligand>
</feature>
<dbReference type="SUPFAM" id="SSF54631">
    <property type="entry name" value="CBS-domain pair"/>
    <property type="match status" value="1"/>
</dbReference>
<feature type="compositionally biased region" description="Basic residues" evidence="21">
    <location>
        <begin position="524"/>
        <end position="543"/>
    </location>
</feature>
<dbReference type="InterPro" id="IPR004044">
    <property type="entry name" value="KH_dom_type_2"/>
</dbReference>
<keyword evidence="12 19" id="KW-1133">Transmembrane helix</keyword>
<accession>A0A3G8JEC6</accession>
<dbReference type="GO" id="GO:0005886">
    <property type="term" value="C:plasma membrane"/>
    <property type="evidence" value="ECO:0007669"/>
    <property type="project" value="UniProtKB-SubCell"/>
</dbReference>
<keyword evidence="15 16" id="KW-0472">Membrane</keyword>
<dbReference type="PROSITE" id="PS51846">
    <property type="entry name" value="CNNM"/>
    <property type="match status" value="1"/>
</dbReference>
<dbReference type="Pfam" id="PF01595">
    <property type="entry name" value="CNNM"/>
    <property type="match status" value="1"/>
</dbReference>
<feature type="region of interest" description="G5" evidence="18">
    <location>
        <begin position="765"/>
        <end position="767"/>
    </location>
</feature>
<feature type="region of interest" description="G2" evidence="18">
    <location>
        <begin position="650"/>
        <end position="654"/>
    </location>
</feature>
<dbReference type="GO" id="GO:0050660">
    <property type="term" value="F:flavin adenine dinucleotide binding"/>
    <property type="evidence" value="ECO:0007669"/>
    <property type="project" value="InterPro"/>
</dbReference>
<comment type="similarity">
    <text evidence="2">Belongs to the UPF0053 family.</text>
</comment>
<dbReference type="PROSITE" id="PS50823">
    <property type="entry name" value="KH_TYPE_2"/>
    <property type="match status" value="1"/>
</dbReference>
<dbReference type="Pfam" id="PF03471">
    <property type="entry name" value="CorC_HlyC"/>
    <property type="match status" value="1"/>
</dbReference>
<evidence type="ECO:0000256" key="22">
    <source>
        <dbReference type="SAM" id="Phobius"/>
    </source>
</evidence>
<dbReference type="CDD" id="cd04590">
    <property type="entry name" value="CBS_pair_CorC_HlyC_assoc"/>
    <property type="match status" value="1"/>
</dbReference>
<evidence type="ECO:0000256" key="1">
    <source>
        <dbReference type="ARBA" id="ARBA00004651"/>
    </source>
</evidence>
<evidence type="ECO:0000313" key="28">
    <source>
        <dbReference type="Proteomes" id="UP000271469"/>
    </source>
</evidence>
<dbReference type="KEGG" id="gom:D7316_00117"/>
<keyword evidence="8 19" id="KW-0812">Transmembrane</keyword>
<dbReference type="EMBL" id="CP033972">
    <property type="protein sequence ID" value="AZG43551.1"/>
    <property type="molecule type" value="Genomic_DNA"/>
</dbReference>
<name>A0A3G8JEC6_9ACTN</name>
<dbReference type="Gene3D" id="3.40.50.300">
    <property type="entry name" value="P-loop containing nucleotide triphosphate hydrolases"/>
    <property type="match status" value="1"/>
</dbReference>
<dbReference type="SMART" id="SM00116">
    <property type="entry name" value="CBS"/>
    <property type="match status" value="2"/>
</dbReference>
<evidence type="ECO:0000256" key="17">
    <source>
        <dbReference type="PROSITE-ProRule" id="PRU00703"/>
    </source>
</evidence>
<feature type="region of interest" description="G4" evidence="18">
    <location>
        <begin position="735"/>
        <end position="738"/>
    </location>
</feature>
<keyword evidence="16" id="KW-0699">rRNA-binding</keyword>
<dbReference type="InterPro" id="IPR005225">
    <property type="entry name" value="Small_GTP-bd"/>
</dbReference>
<dbReference type="InterPro" id="IPR036318">
    <property type="entry name" value="FAD-bd_PCMH-like_sf"/>
</dbReference>
<comment type="function">
    <text evidence="16">An essential GTPase that binds both GDP and GTP, with rapid nucleotide exchange. Plays a role in 16S rRNA processing and 30S ribosomal subunit biogenesis and possibly also in cell cycle regulation and energy metabolism.</text>
</comment>
<feature type="compositionally biased region" description="Basic and acidic residues" evidence="21">
    <location>
        <begin position="580"/>
        <end position="590"/>
    </location>
</feature>
<organism evidence="27 28">
    <name type="scientific">Gordonia insulae</name>
    <dbReference type="NCBI Taxonomy" id="2420509"/>
    <lineage>
        <taxon>Bacteria</taxon>
        <taxon>Bacillati</taxon>
        <taxon>Actinomycetota</taxon>
        <taxon>Actinomycetes</taxon>
        <taxon>Mycobacteriales</taxon>
        <taxon>Gordoniaceae</taxon>
        <taxon>Gordonia</taxon>
    </lineage>
</organism>
<evidence type="ECO:0000256" key="9">
    <source>
        <dbReference type="ARBA" id="ARBA00022737"/>
    </source>
</evidence>
<comment type="subunit">
    <text evidence="16">Monomer.</text>
</comment>
<dbReference type="Gene3D" id="3.30.465.10">
    <property type="match status" value="1"/>
</dbReference>
<dbReference type="Pfam" id="PF00571">
    <property type="entry name" value="CBS"/>
    <property type="match status" value="2"/>
</dbReference>
<feature type="domain" description="CNNM transmembrane" evidence="26">
    <location>
        <begin position="1"/>
        <end position="186"/>
    </location>
</feature>
<dbReference type="HAMAP" id="MF_00367">
    <property type="entry name" value="GTPase_Era"/>
    <property type="match status" value="1"/>
</dbReference>
<evidence type="ECO:0000256" key="4">
    <source>
        <dbReference type="ARBA" id="ARBA00020484"/>
    </source>
</evidence>
<feature type="binding site" evidence="16">
    <location>
        <begin position="671"/>
        <end position="675"/>
    </location>
    <ligand>
        <name>GTP</name>
        <dbReference type="ChEBI" id="CHEBI:37565"/>
    </ligand>
</feature>
<evidence type="ECO:0000256" key="2">
    <source>
        <dbReference type="ARBA" id="ARBA00006337"/>
    </source>
</evidence>
<evidence type="ECO:0000259" key="26">
    <source>
        <dbReference type="PROSITE" id="PS51846"/>
    </source>
</evidence>
<feature type="transmembrane region" description="Helical" evidence="22">
    <location>
        <begin position="6"/>
        <end position="34"/>
    </location>
</feature>
<feature type="region of interest" description="G3" evidence="18">
    <location>
        <begin position="671"/>
        <end position="674"/>
    </location>
</feature>
<evidence type="ECO:0000256" key="8">
    <source>
        <dbReference type="ARBA" id="ARBA00022692"/>
    </source>
</evidence>
<evidence type="ECO:0000259" key="23">
    <source>
        <dbReference type="PROSITE" id="PS50823"/>
    </source>
</evidence>
<dbReference type="InterPro" id="IPR000644">
    <property type="entry name" value="CBS_dom"/>
</dbReference>
<evidence type="ECO:0000259" key="24">
    <source>
        <dbReference type="PROSITE" id="PS51371"/>
    </source>
</evidence>
<dbReference type="InterPro" id="IPR005170">
    <property type="entry name" value="Transptr-assoc_dom"/>
</dbReference>
<dbReference type="InterPro" id="IPR015946">
    <property type="entry name" value="KH_dom-like_a/b"/>
</dbReference>
<dbReference type="NCBIfam" id="NF000908">
    <property type="entry name" value="PRK00089.1"/>
    <property type="match status" value="1"/>
</dbReference>
<feature type="compositionally biased region" description="Basic and acidic residues" evidence="21">
    <location>
        <begin position="491"/>
        <end position="510"/>
    </location>
</feature>
<dbReference type="PANTHER" id="PTHR22777">
    <property type="entry name" value="HEMOLYSIN-RELATED"/>
    <property type="match status" value="1"/>
</dbReference>
<comment type="similarity">
    <text evidence="3 16 18 20">Belongs to the TRAFAC class TrmE-Era-EngA-EngB-Septin-like GTPase superfamily. Era GTPase family.</text>
</comment>
<keyword evidence="6" id="KW-0134">Cell wall</keyword>